<dbReference type="Pfam" id="PF13579">
    <property type="entry name" value="Glyco_trans_4_4"/>
    <property type="match status" value="1"/>
</dbReference>
<dbReference type="Gene3D" id="3.40.50.2000">
    <property type="entry name" value="Glycogen Phosphorylase B"/>
    <property type="match status" value="2"/>
</dbReference>
<evidence type="ECO:0000259" key="2">
    <source>
        <dbReference type="Pfam" id="PF13579"/>
    </source>
</evidence>
<accession>A0A410P4B5</accession>
<dbReference type="Proteomes" id="UP000287243">
    <property type="component" value="Chromosome"/>
</dbReference>
<keyword evidence="4" id="KW-1185">Reference proteome</keyword>
<dbReference type="NCBIfam" id="NF007640">
    <property type="entry name" value="PRK10307.1"/>
    <property type="match status" value="1"/>
</dbReference>
<dbReference type="GO" id="GO:0016757">
    <property type="term" value="F:glycosyltransferase activity"/>
    <property type="evidence" value="ECO:0007669"/>
    <property type="project" value="InterPro"/>
</dbReference>
<organism evidence="3 4">
    <name type="scientific">Velamenicoccus archaeovorus</name>
    <dbReference type="NCBI Taxonomy" id="1930593"/>
    <lineage>
        <taxon>Bacteria</taxon>
        <taxon>Pseudomonadati</taxon>
        <taxon>Candidatus Omnitrophota</taxon>
        <taxon>Candidatus Velamenicoccus</taxon>
    </lineage>
</organism>
<dbReference type="Pfam" id="PF00534">
    <property type="entry name" value="Glycos_transf_1"/>
    <property type="match status" value="1"/>
</dbReference>
<dbReference type="InterPro" id="IPR028098">
    <property type="entry name" value="Glyco_trans_4-like_N"/>
</dbReference>
<dbReference type="EMBL" id="CP019384">
    <property type="protein sequence ID" value="QAT17029.1"/>
    <property type="molecule type" value="Genomic_DNA"/>
</dbReference>
<dbReference type="SUPFAM" id="SSF53756">
    <property type="entry name" value="UDP-Glycosyltransferase/glycogen phosphorylase"/>
    <property type="match status" value="1"/>
</dbReference>
<feature type="domain" description="Glycosyltransferase subfamily 4-like N-terminal" evidence="2">
    <location>
        <begin position="23"/>
        <end position="209"/>
    </location>
</feature>
<sequence length="417" mass="47371">MTQSEKKLNVVVYSIHYYPEQIGIGVFNRGMAEYLARQGHEVTVVTAFPWYPSWKVGHPYAGRWSKAESEGGVTILRSFVPSLNKVNVRTRVMHETVFALSSCWRLLKILFKKIDAVIVVCPPLQLGFWAWFFCRVKRIPFIFHIQDLQIDAAADLGLIKNRFILGFLRRWERFLFRRAALLSTISDGMKKRIETKGAFRRPVLLFPNWVDTQFLKPVSRDNAFREHYGIGRDKFIVLYAGNIGEKQGVDILADAALLTKDRKDILYLIVGEGAGLNRLKQRLQDIEPEQIRLLPLQPREMLPLMLGAADLSLIIQKKGVGDFLMPSKLWNIMGSSRPVVAAAEADCELARCIQKSGCGEVVPPEDPKLLAGAILKFYDDPALRERCGSSGRSFAETHLSYENVMTDFEKVLLDLKN</sequence>
<dbReference type="PANTHER" id="PTHR12526">
    <property type="entry name" value="GLYCOSYLTRANSFERASE"/>
    <property type="match status" value="1"/>
</dbReference>
<feature type="domain" description="Glycosyl transferase family 1" evidence="1">
    <location>
        <begin position="224"/>
        <end position="393"/>
    </location>
</feature>
<evidence type="ECO:0000313" key="4">
    <source>
        <dbReference type="Proteomes" id="UP000287243"/>
    </source>
</evidence>
<evidence type="ECO:0000259" key="1">
    <source>
        <dbReference type="Pfam" id="PF00534"/>
    </source>
</evidence>
<dbReference type="CDD" id="cd03794">
    <property type="entry name" value="GT4_WbuB-like"/>
    <property type="match status" value="1"/>
</dbReference>
<reference evidence="3 4" key="1">
    <citation type="submission" date="2017-01" db="EMBL/GenBank/DDBJ databases">
        <title>First insights into the biology of 'candidatus Vampirococcus archaeovorus'.</title>
        <authorList>
            <person name="Kizina J."/>
            <person name="Jordan S."/>
            <person name="Stueber K."/>
            <person name="Reinhardt R."/>
            <person name="Harder J."/>
        </authorList>
    </citation>
    <scope>NUCLEOTIDE SEQUENCE [LARGE SCALE GENOMIC DNA]</scope>
    <source>
        <strain evidence="3 4">LiM</strain>
    </source>
</reference>
<dbReference type="RefSeq" id="WP_128699669.1">
    <property type="nucleotide sequence ID" value="NZ_CP019384.1"/>
</dbReference>
<proteinExistence type="predicted"/>
<dbReference type="InterPro" id="IPR001296">
    <property type="entry name" value="Glyco_trans_1"/>
</dbReference>
<keyword evidence="3" id="KW-0808">Transferase</keyword>
<evidence type="ECO:0000313" key="3">
    <source>
        <dbReference type="EMBL" id="QAT17029.1"/>
    </source>
</evidence>
<dbReference type="AlphaFoldDB" id="A0A410P4B5"/>
<name>A0A410P4B5_VELA1</name>
<protein>
    <submittedName>
        <fullName evidence="3">Glycosyl transferase</fullName>
    </submittedName>
</protein>
<gene>
    <name evidence="3" type="ORF">BU251_04405</name>
</gene>
<dbReference type="OrthoDB" id="9764577at2"/>
<dbReference type="KEGG" id="vai:BU251_04405"/>